<sequence>MPRPQAGSSRPAASLPRGHQPPPPTHSPPFSLRRPAPLPAHSAPRTPDDTFEDFILSLQSSIVERAEALDGHADAKFGRDEWSRGERAGYGVTRVMRCGDLIEKGAVNVSLVRGVLTAERAAAMSSRGRPGVDPAGGQEYAAESLSLVFHPRHPMVPTLRADVRRFRAGGACWYGGGCDLTPCYLFEDDARRFHAHWAAICDASAPNLYPEFKAWCDRYFYLPARQECRGIGGIFFDDLEPGDAFDVEGFVRAVGDGILDSWAPIAEERRRTEFGEPQRRWQLLRRGRYVEFNLLYDRGVRFGLQGGRMESVMVSAPPLVAWDYDVRPEAGSPEARLLDVLKEPRDWLNRGAGTEEGARVRNDM</sequence>
<comment type="caution">
    <text evidence="3">The sequence shown here is derived from an EMBL/GenBank/DDBJ whole genome shotgun (WGS) entry which is preliminary data.</text>
</comment>
<proteinExistence type="predicted"/>
<dbReference type="SUPFAM" id="SSF102886">
    <property type="entry name" value="Coproporphyrinogen III oxidase"/>
    <property type="match status" value="1"/>
</dbReference>
<dbReference type="GO" id="GO:0006782">
    <property type="term" value="P:protoporphyrinogen IX biosynthetic process"/>
    <property type="evidence" value="ECO:0007669"/>
    <property type="project" value="TreeGrafter"/>
</dbReference>
<dbReference type="GO" id="GO:0005737">
    <property type="term" value="C:cytoplasm"/>
    <property type="evidence" value="ECO:0007669"/>
    <property type="project" value="TreeGrafter"/>
</dbReference>
<reference evidence="3" key="1">
    <citation type="submission" date="2020-12" db="EMBL/GenBank/DDBJ databases">
        <authorList>
            <person name="Iha C."/>
        </authorList>
    </citation>
    <scope>NUCLEOTIDE SEQUENCE</scope>
</reference>
<comment type="catalytic activity">
    <reaction evidence="1">
        <text>coproporphyrinogen III + O2 + 2 H(+) = protoporphyrinogen IX + 2 CO2 + 2 H2O</text>
        <dbReference type="Rhea" id="RHEA:18257"/>
        <dbReference type="ChEBI" id="CHEBI:15377"/>
        <dbReference type="ChEBI" id="CHEBI:15378"/>
        <dbReference type="ChEBI" id="CHEBI:15379"/>
        <dbReference type="ChEBI" id="CHEBI:16526"/>
        <dbReference type="ChEBI" id="CHEBI:57307"/>
        <dbReference type="ChEBI" id="CHEBI:57309"/>
        <dbReference type="EC" id="1.3.3.3"/>
    </reaction>
</comment>
<dbReference type="Proteomes" id="UP000708148">
    <property type="component" value="Unassembled WGS sequence"/>
</dbReference>
<dbReference type="GO" id="GO:0004109">
    <property type="term" value="F:coproporphyrinogen oxidase activity"/>
    <property type="evidence" value="ECO:0007669"/>
    <property type="project" value="UniProtKB-EC"/>
</dbReference>
<dbReference type="Pfam" id="PF01218">
    <property type="entry name" value="Coprogen_oxidas"/>
    <property type="match status" value="1"/>
</dbReference>
<evidence type="ECO:0000313" key="4">
    <source>
        <dbReference type="Proteomes" id="UP000708148"/>
    </source>
</evidence>
<dbReference type="PANTHER" id="PTHR10755:SF3">
    <property type="entry name" value="COPROPORPHYRINOGEN OXIDASE"/>
    <property type="match status" value="1"/>
</dbReference>
<dbReference type="EMBL" id="CAJHUC010000678">
    <property type="protein sequence ID" value="CAD7697588.1"/>
    <property type="molecule type" value="Genomic_DNA"/>
</dbReference>
<evidence type="ECO:0000256" key="1">
    <source>
        <dbReference type="ARBA" id="ARBA00049102"/>
    </source>
</evidence>
<evidence type="ECO:0008006" key="5">
    <source>
        <dbReference type="Google" id="ProtNLM"/>
    </source>
</evidence>
<dbReference type="Gene3D" id="3.40.1500.10">
    <property type="entry name" value="Coproporphyrinogen III oxidase, aerobic"/>
    <property type="match status" value="1"/>
</dbReference>
<dbReference type="OrthoDB" id="15318at2759"/>
<gene>
    <name evidence="3" type="ORF">OSTQU699_LOCUS2949</name>
</gene>
<organism evidence="3 4">
    <name type="scientific">Ostreobium quekettii</name>
    <dbReference type="NCBI Taxonomy" id="121088"/>
    <lineage>
        <taxon>Eukaryota</taxon>
        <taxon>Viridiplantae</taxon>
        <taxon>Chlorophyta</taxon>
        <taxon>core chlorophytes</taxon>
        <taxon>Ulvophyceae</taxon>
        <taxon>TCBD clade</taxon>
        <taxon>Bryopsidales</taxon>
        <taxon>Ostreobineae</taxon>
        <taxon>Ostreobiaceae</taxon>
        <taxon>Ostreobium</taxon>
    </lineage>
</organism>
<protein>
    <recommendedName>
        <fullName evidence="5">Coproporphyrinogen oxidase</fullName>
    </recommendedName>
</protein>
<feature type="region of interest" description="Disordered" evidence="2">
    <location>
        <begin position="1"/>
        <end position="48"/>
    </location>
</feature>
<evidence type="ECO:0000313" key="3">
    <source>
        <dbReference type="EMBL" id="CAD7697588.1"/>
    </source>
</evidence>
<dbReference type="AlphaFoldDB" id="A0A8S1IV66"/>
<dbReference type="InterPro" id="IPR001260">
    <property type="entry name" value="Coprogen_oxidase_aer"/>
</dbReference>
<dbReference type="PRINTS" id="PR00073">
    <property type="entry name" value="COPRGNOXDASE"/>
</dbReference>
<dbReference type="NCBIfam" id="NF003727">
    <property type="entry name" value="PRK05330.1"/>
    <property type="match status" value="1"/>
</dbReference>
<dbReference type="PIRSF" id="PIRSF000166">
    <property type="entry name" value="Coproporphyri_ox"/>
    <property type="match status" value="1"/>
</dbReference>
<name>A0A8S1IV66_9CHLO</name>
<accession>A0A8S1IV66</accession>
<evidence type="ECO:0000256" key="2">
    <source>
        <dbReference type="SAM" id="MobiDB-lite"/>
    </source>
</evidence>
<dbReference type="PANTHER" id="PTHR10755">
    <property type="entry name" value="COPROPORPHYRINOGEN III OXIDASE, MITOCHONDRIAL"/>
    <property type="match status" value="1"/>
</dbReference>
<dbReference type="InterPro" id="IPR036406">
    <property type="entry name" value="Coprogen_oxidase_aer_sf"/>
</dbReference>
<keyword evidence="4" id="KW-1185">Reference proteome</keyword>